<reference evidence="2 3" key="1">
    <citation type="submission" date="2014-04" db="EMBL/GenBank/DDBJ databases">
        <authorList>
            <consortium name="DOE Joint Genome Institute"/>
            <person name="Kuo A."/>
            <person name="Tarkka M."/>
            <person name="Buscot F."/>
            <person name="Kohler A."/>
            <person name="Nagy L.G."/>
            <person name="Floudas D."/>
            <person name="Copeland A."/>
            <person name="Barry K.W."/>
            <person name="Cichocki N."/>
            <person name="Veneault-Fourrey C."/>
            <person name="LaButti K."/>
            <person name="Lindquist E.A."/>
            <person name="Lipzen A."/>
            <person name="Lundell T."/>
            <person name="Morin E."/>
            <person name="Murat C."/>
            <person name="Sun H."/>
            <person name="Tunlid A."/>
            <person name="Henrissat B."/>
            <person name="Grigoriev I.V."/>
            <person name="Hibbett D.S."/>
            <person name="Martin F."/>
            <person name="Nordberg H.P."/>
            <person name="Cantor M.N."/>
            <person name="Hua S.X."/>
        </authorList>
    </citation>
    <scope>NUCLEOTIDE SEQUENCE [LARGE SCALE GENOMIC DNA]</scope>
    <source>
        <strain evidence="2 3">F 1598</strain>
    </source>
</reference>
<evidence type="ECO:0000313" key="2">
    <source>
        <dbReference type="EMBL" id="KIM86243.1"/>
    </source>
</evidence>
<dbReference type="InParanoid" id="A0A0C3BIU9"/>
<proteinExistence type="predicted"/>
<dbReference type="EMBL" id="KN832982">
    <property type="protein sequence ID" value="KIM86243.1"/>
    <property type="molecule type" value="Genomic_DNA"/>
</dbReference>
<keyword evidence="3" id="KW-1185">Reference proteome</keyword>
<organism evidence="2 3">
    <name type="scientific">Piloderma croceum (strain F 1598)</name>
    <dbReference type="NCBI Taxonomy" id="765440"/>
    <lineage>
        <taxon>Eukaryota</taxon>
        <taxon>Fungi</taxon>
        <taxon>Dikarya</taxon>
        <taxon>Basidiomycota</taxon>
        <taxon>Agaricomycotina</taxon>
        <taxon>Agaricomycetes</taxon>
        <taxon>Agaricomycetidae</taxon>
        <taxon>Atheliales</taxon>
        <taxon>Atheliaceae</taxon>
        <taxon>Piloderma</taxon>
    </lineage>
</organism>
<feature type="compositionally biased region" description="Low complexity" evidence="1">
    <location>
        <begin position="24"/>
        <end position="36"/>
    </location>
</feature>
<evidence type="ECO:0000256" key="1">
    <source>
        <dbReference type="SAM" id="MobiDB-lite"/>
    </source>
</evidence>
<evidence type="ECO:0000313" key="3">
    <source>
        <dbReference type="Proteomes" id="UP000054166"/>
    </source>
</evidence>
<dbReference type="HOGENOM" id="CLU_2961631_0_0_1"/>
<name>A0A0C3BIU9_PILCF</name>
<dbReference type="Proteomes" id="UP000054166">
    <property type="component" value="Unassembled WGS sequence"/>
</dbReference>
<gene>
    <name evidence="2" type="ORF">PILCRDRAFT_816182</name>
</gene>
<accession>A0A0C3BIU9</accession>
<protein>
    <submittedName>
        <fullName evidence="2">Uncharacterized protein</fullName>
    </submittedName>
</protein>
<dbReference type="AlphaFoldDB" id="A0A0C3BIU9"/>
<reference evidence="3" key="2">
    <citation type="submission" date="2015-01" db="EMBL/GenBank/DDBJ databases">
        <title>Evolutionary Origins and Diversification of the Mycorrhizal Mutualists.</title>
        <authorList>
            <consortium name="DOE Joint Genome Institute"/>
            <consortium name="Mycorrhizal Genomics Consortium"/>
            <person name="Kohler A."/>
            <person name="Kuo A."/>
            <person name="Nagy L.G."/>
            <person name="Floudas D."/>
            <person name="Copeland A."/>
            <person name="Barry K.W."/>
            <person name="Cichocki N."/>
            <person name="Veneault-Fourrey C."/>
            <person name="LaButti K."/>
            <person name="Lindquist E.A."/>
            <person name="Lipzen A."/>
            <person name="Lundell T."/>
            <person name="Morin E."/>
            <person name="Murat C."/>
            <person name="Riley R."/>
            <person name="Ohm R."/>
            <person name="Sun H."/>
            <person name="Tunlid A."/>
            <person name="Henrissat B."/>
            <person name="Grigoriev I.V."/>
            <person name="Hibbett D.S."/>
            <person name="Martin F."/>
        </authorList>
    </citation>
    <scope>NUCLEOTIDE SEQUENCE [LARGE SCALE GENOMIC DNA]</scope>
    <source>
        <strain evidence="3">F 1598</strain>
    </source>
</reference>
<sequence length="59" mass="6419">MLEDFVPFVASSFESFGAQQSGPTSTTNSNTQANSLSIARDPISKLNLAQVPKRFLQED</sequence>
<feature type="region of interest" description="Disordered" evidence="1">
    <location>
        <begin position="16"/>
        <end position="36"/>
    </location>
</feature>